<reference evidence="2 3" key="1">
    <citation type="submission" date="2018-06" db="EMBL/GenBank/DDBJ databases">
        <title>Mucibacter soli gen. nov., sp. nov., a new member of the family Chitinophagaceae producing mucin.</title>
        <authorList>
            <person name="Kim M.-K."/>
            <person name="Park S."/>
            <person name="Kim T.-S."/>
            <person name="Joung Y."/>
            <person name="Han J.-H."/>
            <person name="Kim S.B."/>
        </authorList>
    </citation>
    <scope>NUCLEOTIDE SEQUENCE [LARGE SCALE GENOMIC DNA]</scope>
    <source>
        <strain evidence="2 3">R1-15</strain>
    </source>
</reference>
<keyword evidence="1" id="KW-0812">Transmembrane</keyword>
<protein>
    <submittedName>
        <fullName evidence="2">Uncharacterized protein</fullName>
    </submittedName>
</protein>
<keyword evidence="1" id="KW-0472">Membrane</keyword>
<gene>
    <name evidence="2" type="ORF">DN068_21005</name>
</gene>
<dbReference type="RefSeq" id="WP_111000924.1">
    <property type="nucleotide sequence ID" value="NZ_QKTW01000028.1"/>
</dbReference>
<proteinExistence type="predicted"/>
<feature type="transmembrane region" description="Helical" evidence="1">
    <location>
        <begin position="31"/>
        <end position="52"/>
    </location>
</feature>
<feature type="transmembrane region" description="Helical" evidence="1">
    <location>
        <begin position="64"/>
        <end position="86"/>
    </location>
</feature>
<comment type="caution">
    <text evidence="2">The sequence shown here is derived from an EMBL/GenBank/DDBJ whole genome shotgun (WGS) entry which is preliminary data.</text>
</comment>
<evidence type="ECO:0000313" key="3">
    <source>
        <dbReference type="Proteomes" id="UP000248745"/>
    </source>
</evidence>
<evidence type="ECO:0000313" key="2">
    <source>
        <dbReference type="EMBL" id="PZF70908.1"/>
    </source>
</evidence>
<dbReference type="EMBL" id="QKTW01000028">
    <property type="protein sequence ID" value="PZF70908.1"/>
    <property type="molecule type" value="Genomic_DNA"/>
</dbReference>
<keyword evidence="1" id="KW-1133">Transmembrane helix</keyword>
<dbReference type="AlphaFoldDB" id="A0A2W2AT83"/>
<evidence type="ECO:0000256" key="1">
    <source>
        <dbReference type="SAM" id="Phobius"/>
    </source>
</evidence>
<name>A0A2W2AT83_9BACT</name>
<accession>A0A2W2AT83</accession>
<organism evidence="2 3">
    <name type="scientific">Taibaiella soli</name>
    <dbReference type="NCBI Taxonomy" id="1649169"/>
    <lineage>
        <taxon>Bacteria</taxon>
        <taxon>Pseudomonadati</taxon>
        <taxon>Bacteroidota</taxon>
        <taxon>Chitinophagia</taxon>
        <taxon>Chitinophagales</taxon>
        <taxon>Chitinophagaceae</taxon>
        <taxon>Taibaiella</taxon>
    </lineage>
</organism>
<dbReference type="Proteomes" id="UP000248745">
    <property type="component" value="Unassembled WGS sequence"/>
</dbReference>
<sequence>MTQLVHYYIEPLDTEELVFLQKKELEDRTSLYKVVRILLLLCFVIPFIVAWFRAADGASNPFSYLTYFVGVIALLLLSGIGVYASYHSNLQQVRRDIAHRTKTIEQTHIARKQYMPQNNTWYFYLDSPTRLSIEVSQDDYNRFSEGDELNIEYTTYSKLHLGYF</sequence>
<dbReference type="OrthoDB" id="661710at2"/>
<keyword evidence="3" id="KW-1185">Reference proteome</keyword>